<dbReference type="EMBL" id="BAABGL010000036">
    <property type="protein sequence ID" value="GAA4395615.1"/>
    <property type="molecule type" value="Genomic_DNA"/>
</dbReference>
<evidence type="ECO:0000256" key="5">
    <source>
        <dbReference type="ARBA" id="ARBA00022692"/>
    </source>
</evidence>
<feature type="transmembrane region" description="Helical" evidence="8">
    <location>
        <begin position="78"/>
        <end position="100"/>
    </location>
</feature>
<keyword evidence="7 8" id="KW-0472">Membrane</keyword>
<evidence type="ECO:0000313" key="10">
    <source>
        <dbReference type="Proteomes" id="UP001500642"/>
    </source>
</evidence>
<evidence type="ECO:0000256" key="6">
    <source>
        <dbReference type="ARBA" id="ARBA00022989"/>
    </source>
</evidence>
<accession>A0ABP8JSW9</accession>
<protein>
    <recommendedName>
        <fullName evidence="8">Probable membrane transporter protein</fullName>
    </recommendedName>
</protein>
<sequence>MTEAAVSLPVILLALFAAGLLAGWVDAVVGGGGLIQLPVLLLVPGVSPLAAVATNKVGSIAGTAVSAATYMRRIPPDLSAVVPAALCAFLGAVGGAMLAASVPEDLFTPIILAALVLVAIFTLLKPSLGAEAVLRYSDRSRRYHAYSWLIGGIVGIYDGMLGPGTGSFLVIAFVSIIGLSFLRASAQAKVINFATNVGALAFFIPQGHVVWEYGLALALGNIIGGRLGSRTALDRGSGFVRIVFLVVVGALILKLGFDFLTGP</sequence>
<keyword evidence="5 8" id="KW-0812">Transmembrane</keyword>
<gene>
    <name evidence="9" type="ORF">GCM10023167_26090</name>
</gene>
<proteinExistence type="inferred from homology"/>
<dbReference type="RefSeq" id="WP_295689272.1">
    <property type="nucleotide sequence ID" value="NZ_BAABGL010000036.1"/>
</dbReference>
<comment type="similarity">
    <text evidence="2 8">Belongs to the 4-toluene sulfonate uptake permease (TSUP) (TC 2.A.102) family.</text>
</comment>
<feature type="transmembrane region" description="Helical" evidence="8">
    <location>
        <begin position="239"/>
        <end position="257"/>
    </location>
</feature>
<evidence type="ECO:0000256" key="4">
    <source>
        <dbReference type="ARBA" id="ARBA00022475"/>
    </source>
</evidence>
<dbReference type="PANTHER" id="PTHR30269:SF0">
    <property type="entry name" value="MEMBRANE TRANSPORTER PROTEIN YFCA-RELATED"/>
    <property type="match status" value="1"/>
</dbReference>
<keyword evidence="10" id="KW-1185">Reference proteome</keyword>
<dbReference type="Pfam" id="PF01925">
    <property type="entry name" value="TauE"/>
    <property type="match status" value="1"/>
</dbReference>
<evidence type="ECO:0000256" key="1">
    <source>
        <dbReference type="ARBA" id="ARBA00004651"/>
    </source>
</evidence>
<evidence type="ECO:0000256" key="8">
    <source>
        <dbReference type="RuleBase" id="RU363041"/>
    </source>
</evidence>
<feature type="transmembrane region" description="Helical" evidence="8">
    <location>
        <begin position="37"/>
        <end position="57"/>
    </location>
</feature>
<keyword evidence="4 8" id="KW-1003">Cell membrane</keyword>
<evidence type="ECO:0000256" key="7">
    <source>
        <dbReference type="ARBA" id="ARBA00023136"/>
    </source>
</evidence>
<dbReference type="Proteomes" id="UP001500642">
    <property type="component" value="Unassembled WGS sequence"/>
</dbReference>
<reference evidence="10" key="1">
    <citation type="journal article" date="2019" name="Int. J. Syst. Evol. Microbiol.">
        <title>The Global Catalogue of Microorganisms (GCM) 10K type strain sequencing project: providing services to taxonomists for standard genome sequencing and annotation.</title>
        <authorList>
            <consortium name="The Broad Institute Genomics Platform"/>
            <consortium name="The Broad Institute Genome Sequencing Center for Infectious Disease"/>
            <person name="Wu L."/>
            <person name="Ma J."/>
        </authorList>
    </citation>
    <scope>NUCLEOTIDE SEQUENCE [LARGE SCALE GENOMIC DNA]</scope>
    <source>
        <strain evidence="10">JCM 17808</strain>
    </source>
</reference>
<comment type="caution">
    <text evidence="9">The sequence shown here is derived from an EMBL/GenBank/DDBJ whole genome shotgun (WGS) entry which is preliminary data.</text>
</comment>
<dbReference type="PANTHER" id="PTHR30269">
    <property type="entry name" value="TRANSMEMBRANE PROTEIN YFCA"/>
    <property type="match status" value="1"/>
</dbReference>
<keyword evidence="3" id="KW-0813">Transport</keyword>
<evidence type="ECO:0000256" key="3">
    <source>
        <dbReference type="ARBA" id="ARBA00022448"/>
    </source>
</evidence>
<dbReference type="InterPro" id="IPR052017">
    <property type="entry name" value="TSUP"/>
</dbReference>
<evidence type="ECO:0000313" key="9">
    <source>
        <dbReference type="EMBL" id="GAA4395615.1"/>
    </source>
</evidence>
<feature type="transmembrane region" description="Helical" evidence="8">
    <location>
        <begin position="106"/>
        <end position="124"/>
    </location>
</feature>
<name>A0ABP8JSW9_9MICO</name>
<keyword evidence="6 8" id="KW-1133">Transmembrane helix</keyword>
<feature type="transmembrane region" description="Helical" evidence="8">
    <location>
        <begin position="145"/>
        <end position="162"/>
    </location>
</feature>
<comment type="subcellular location">
    <subcellularLocation>
        <location evidence="1 8">Cell membrane</location>
        <topology evidence="1 8">Multi-pass membrane protein</topology>
    </subcellularLocation>
</comment>
<evidence type="ECO:0000256" key="2">
    <source>
        <dbReference type="ARBA" id="ARBA00009142"/>
    </source>
</evidence>
<organism evidence="9 10">
    <name type="scientific">Brevibacterium pityocampae</name>
    <dbReference type="NCBI Taxonomy" id="506594"/>
    <lineage>
        <taxon>Bacteria</taxon>
        <taxon>Bacillati</taxon>
        <taxon>Actinomycetota</taxon>
        <taxon>Actinomycetes</taxon>
        <taxon>Micrococcales</taxon>
        <taxon>Brevibacteriaceae</taxon>
        <taxon>Brevibacterium</taxon>
    </lineage>
</organism>
<dbReference type="InterPro" id="IPR002781">
    <property type="entry name" value="TM_pro_TauE-like"/>
</dbReference>